<feature type="compositionally biased region" description="Low complexity" evidence="1">
    <location>
        <begin position="303"/>
        <end position="317"/>
    </location>
</feature>
<protein>
    <submittedName>
        <fullName evidence="2">Uncharacterized protein</fullName>
    </submittedName>
</protein>
<accession>H3GPF4</accession>
<feature type="region of interest" description="Disordered" evidence="1">
    <location>
        <begin position="290"/>
        <end position="432"/>
    </location>
</feature>
<evidence type="ECO:0000313" key="2">
    <source>
        <dbReference type="EnsemblProtists" id="Phyra78587"/>
    </source>
</evidence>
<reference evidence="2" key="2">
    <citation type="submission" date="2015-06" db="UniProtKB">
        <authorList>
            <consortium name="EnsemblProtists"/>
        </authorList>
    </citation>
    <scope>IDENTIFICATION</scope>
    <source>
        <strain evidence="2">Pr102</strain>
    </source>
</reference>
<reference evidence="3" key="1">
    <citation type="journal article" date="2006" name="Science">
        <title>Phytophthora genome sequences uncover evolutionary origins and mechanisms of pathogenesis.</title>
        <authorList>
            <person name="Tyler B.M."/>
            <person name="Tripathy S."/>
            <person name="Zhang X."/>
            <person name="Dehal P."/>
            <person name="Jiang R.H."/>
            <person name="Aerts A."/>
            <person name="Arredondo F.D."/>
            <person name="Baxter L."/>
            <person name="Bensasson D."/>
            <person name="Beynon J.L."/>
            <person name="Chapman J."/>
            <person name="Damasceno C.M."/>
            <person name="Dorrance A.E."/>
            <person name="Dou D."/>
            <person name="Dickerman A.W."/>
            <person name="Dubchak I.L."/>
            <person name="Garbelotto M."/>
            <person name="Gijzen M."/>
            <person name="Gordon S.G."/>
            <person name="Govers F."/>
            <person name="Grunwald N.J."/>
            <person name="Huang W."/>
            <person name="Ivors K.L."/>
            <person name="Jones R.W."/>
            <person name="Kamoun S."/>
            <person name="Krampis K."/>
            <person name="Lamour K.H."/>
            <person name="Lee M.K."/>
            <person name="McDonald W.H."/>
            <person name="Medina M."/>
            <person name="Meijer H.J."/>
            <person name="Nordberg E.K."/>
            <person name="Maclean D.J."/>
            <person name="Ospina-Giraldo M.D."/>
            <person name="Morris P.F."/>
            <person name="Phuntumart V."/>
            <person name="Putnam N.H."/>
            <person name="Rash S."/>
            <person name="Rose J.K."/>
            <person name="Sakihama Y."/>
            <person name="Salamov A.A."/>
            <person name="Savidor A."/>
            <person name="Scheuring C.F."/>
            <person name="Smith B.M."/>
            <person name="Sobral B.W."/>
            <person name="Terry A."/>
            <person name="Torto-Alalibo T.A."/>
            <person name="Win J."/>
            <person name="Xu Z."/>
            <person name="Zhang H."/>
            <person name="Grigoriev I.V."/>
            <person name="Rokhsar D.S."/>
            <person name="Boore J.L."/>
        </authorList>
    </citation>
    <scope>NUCLEOTIDE SEQUENCE [LARGE SCALE GENOMIC DNA]</scope>
    <source>
        <strain evidence="3">Pr102</strain>
    </source>
</reference>
<name>H3GPF4_PHYRM</name>
<keyword evidence="3" id="KW-1185">Reference proteome</keyword>
<dbReference type="AlphaFoldDB" id="H3GPF4"/>
<sequence>MTPPTTTTTITTAAMELEMPAEVTMEVEPVELAVTATEDSEMEAAHGNQQRDRPRRIRRAKRRLGGHGQQAMTKRFLVQPPATERRGRHKMKRLNLEDFKGTSDDAKKYGRRENLFRIQQRLAARVQQPASLTVIGFGKRVPAESYVEVFINGINNENTAAQRRYRDDREYDIEDDNQPAMKKQPMAEGVDRLDWKKLGLGFGGSNDSPPNFDTEGKAHGSPSTATTIAVATAAAAAMAAATAATTMVVATVAATTVVSEEEASLADAGLDEGEADAEVQADWTTTALPTPARSLSAMQSRNVAAVARRATGGVSARNVSPTKKARQGSSRQPRQAPPILQQEVLQQRRRRQEMGSGSRGGGSTVRDGRMPRRGNPEQNAGEGEEWERASSKPGEERPARREQDGGVAGASKPQTIDTNKENEKANSGPTMCMPIGTSIAAGHLSAMSGKNMTAPTDQMTSLPAGMTRRAAVMSGGRTTAANRRQRKAEAEVRERREERAKVLRMACMTRNAPVDIVEGFGGGTNKVLRVWRFAGTTQYQQRIVVDALLVDGQGDELLIGEDWMVEHQVKIDFGARELKFRDANGQKFILPFTCHGMSTLQQLGQERKTVVRLARTTKLAANTRSTLYLQVNAEDGSTGIFVPKPSSKRHLLIAPTVDTVKDGMVRVVVMNVEGRREKQPAREALGIWIPTDDDMQILSMNGELERAQVAKWVAELKKDDTRPLADENELDIGEMEDHDRD</sequence>
<feature type="region of interest" description="Disordered" evidence="1">
    <location>
        <begin position="37"/>
        <end position="56"/>
    </location>
</feature>
<feature type="region of interest" description="Disordered" evidence="1">
    <location>
        <begin position="473"/>
        <end position="493"/>
    </location>
</feature>
<evidence type="ECO:0000313" key="3">
    <source>
        <dbReference type="Proteomes" id="UP000005238"/>
    </source>
</evidence>
<feature type="compositionally biased region" description="Basic and acidic residues" evidence="1">
    <location>
        <begin position="386"/>
        <end position="404"/>
    </location>
</feature>
<dbReference type="EMBL" id="DS566029">
    <property type="status" value="NOT_ANNOTATED_CDS"/>
    <property type="molecule type" value="Genomic_DNA"/>
</dbReference>
<dbReference type="VEuPathDB" id="FungiDB:KRP22_4748"/>
<dbReference type="HOGENOM" id="CLU_374888_0_0_1"/>
<proteinExistence type="predicted"/>
<dbReference type="Gene3D" id="2.40.70.10">
    <property type="entry name" value="Acid Proteases"/>
    <property type="match status" value="1"/>
</dbReference>
<dbReference type="InterPro" id="IPR021109">
    <property type="entry name" value="Peptidase_aspartic_dom_sf"/>
</dbReference>
<dbReference type="EnsemblProtists" id="Phyra78587">
    <property type="protein sequence ID" value="Phyra78587"/>
    <property type="gene ID" value="Phyra78587"/>
</dbReference>
<feature type="region of interest" description="Disordered" evidence="1">
    <location>
        <begin position="718"/>
        <end position="741"/>
    </location>
</feature>
<organism evidence="2 3">
    <name type="scientific">Phytophthora ramorum</name>
    <name type="common">Sudden oak death agent</name>
    <dbReference type="NCBI Taxonomy" id="164328"/>
    <lineage>
        <taxon>Eukaryota</taxon>
        <taxon>Sar</taxon>
        <taxon>Stramenopiles</taxon>
        <taxon>Oomycota</taxon>
        <taxon>Peronosporomycetes</taxon>
        <taxon>Peronosporales</taxon>
        <taxon>Peronosporaceae</taxon>
        <taxon>Phytophthora</taxon>
    </lineage>
</organism>
<dbReference type="STRING" id="164328.H3GPF4"/>
<dbReference type="InParanoid" id="H3GPF4"/>
<dbReference type="Proteomes" id="UP000005238">
    <property type="component" value="Unassembled WGS sequence"/>
</dbReference>
<evidence type="ECO:0000256" key="1">
    <source>
        <dbReference type="SAM" id="MobiDB-lite"/>
    </source>
</evidence>